<dbReference type="GO" id="GO:0030272">
    <property type="term" value="F:5-formyltetrahydrofolate cyclo-ligase activity"/>
    <property type="evidence" value="ECO:0007669"/>
    <property type="project" value="UniProtKB-EC"/>
</dbReference>
<keyword evidence="6" id="KW-1185">Reference proteome</keyword>
<evidence type="ECO:0000256" key="3">
    <source>
        <dbReference type="ARBA" id="ARBA00022840"/>
    </source>
</evidence>
<dbReference type="RefSeq" id="WP_243359217.1">
    <property type="nucleotide sequence ID" value="NZ_JALGBH010000001.1"/>
</dbReference>
<organism evidence="5 6">
    <name type="scientific">Pedobacter montanisoli</name>
    <dbReference type="NCBI Taxonomy" id="2923277"/>
    <lineage>
        <taxon>Bacteria</taxon>
        <taxon>Pseudomonadati</taxon>
        <taxon>Bacteroidota</taxon>
        <taxon>Sphingobacteriia</taxon>
        <taxon>Sphingobacteriales</taxon>
        <taxon>Sphingobacteriaceae</taxon>
        <taxon>Pedobacter</taxon>
    </lineage>
</organism>
<comment type="cofactor">
    <cofactor evidence="4">
        <name>Mg(2+)</name>
        <dbReference type="ChEBI" id="CHEBI:18420"/>
    </cofactor>
</comment>
<keyword evidence="4" id="KW-0460">Magnesium</keyword>
<dbReference type="PANTHER" id="PTHR23407:SF1">
    <property type="entry name" value="5-FORMYLTETRAHYDROFOLATE CYCLO-LIGASE"/>
    <property type="match status" value="1"/>
</dbReference>
<sequence length="189" mass="21913">MLKDEIRKKSLLQRNQLAEEAFKKLNQQLLQQFILLDFTAIKTIHIFLPIIKKREPDTFLLIDWLEQKHPEIKILISKADFAQNLMENYVYTGKQNLKINNYGIPEPDSEAKAYHGEIDMIIIPLLAFDQKGNRVGYGKGFYDRFLAGMNTQKIGLSLFDAIDEIKDVNLDDIKLDACITPQKLIIFKN</sequence>
<proteinExistence type="inferred from homology"/>
<dbReference type="InterPro" id="IPR002698">
    <property type="entry name" value="FTHF_cligase"/>
</dbReference>
<dbReference type="SUPFAM" id="SSF100950">
    <property type="entry name" value="NagB/RpiA/CoA transferase-like"/>
    <property type="match status" value="1"/>
</dbReference>
<evidence type="ECO:0000256" key="2">
    <source>
        <dbReference type="ARBA" id="ARBA00022741"/>
    </source>
</evidence>
<accession>A0ABS9ZT48</accession>
<reference evidence="5" key="1">
    <citation type="submission" date="2022-03" db="EMBL/GenBank/DDBJ databases">
        <authorList>
            <person name="Woo C.Y."/>
        </authorList>
    </citation>
    <scope>NUCLEOTIDE SEQUENCE</scope>
    <source>
        <strain evidence="5">CYS-01</strain>
    </source>
</reference>
<dbReference type="EMBL" id="JALGBH010000001">
    <property type="protein sequence ID" value="MCJ0741767.1"/>
    <property type="molecule type" value="Genomic_DNA"/>
</dbReference>
<evidence type="ECO:0000256" key="4">
    <source>
        <dbReference type="RuleBase" id="RU361279"/>
    </source>
</evidence>
<dbReference type="Proteomes" id="UP001165460">
    <property type="component" value="Unassembled WGS sequence"/>
</dbReference>
<name>A0ABS9ZT48_9SPHI</name>
<dbReference type="InterPro" id="IPR037171">
    <property type="entry name" value="NagB/RpiA_transferase-like"/>
</dbReference>
<keyword evidence="5" id="KW-0436">Ligase</keyword>
<comment type="catalytic activity">
    <reaction evidence="4">
        <text>(6S)-5-formyl-5,6,7,8-tetrahydrofolate + ATP = (6R)-5,10-methenyltetrahydrofolate + ADP + phosphate</text>
        <dbReference type="Rhea" id="RHEA:10488"/>
        <dbReference type="ChEBI" id="CHEBI:30616"/>
        <dbReference type="ChEBI" id="CHEBI:43474"/>
        <dbReference type="ChEBI" id="CHEBI:57455"/>
        <dbReference type="ChEBI" id="CHEBI:57457"/>
        <dbReference type="ChEBI" id="CHEBI:456216"/>
        <dbReference type="EC" id="6.3.3.2"/>
    </reaction>
</comment>
<evidence type="ECO:0000256" key="1">
    <source>
        <dbReference type="ARBA" id="ARBA00010638"/>
    </source>
</evidence>
<keyword evidence="4" id="KW-0479">Metal-binding</keyword>
<protein>
    <recommendedName>
        <fullName evidence="4">5-formyltetrahydrofolate cyclo-ligase</fullName>
        <ecNumber evidence="4">6.3.3.2</ecNumber>
    </recommendedName>
</protein>
<gene>
    <name evidence="5" type="ORF">MMF97_03510</name>
</gene>
<dbReference type="PIRSF" id="PIRSF006806">
    <property type="entry name" value="FTHF_cligase"/>
    <property type="match status" value="1"/>
</dbReference>
<dbReference type="InterPro" id="IPR024185">
    <property type="entry name" value="FTHF_cligase-like_sf"/>
</dbReference>
<keyword evidence="3 4" id="KW-0067">ATP-binding</keyword>
<comment type="similarity">
    <text evidence="1 4">Belongs to the 5-formyltetrahydrofolate cyclo-ligase family.</text>
</comment>
<dbReference type="Pfam" id="PF01812">
    <property type="entry name" value="5-FTHF_cyc-lig"/>
    <property type="match status" value="1"/>
</dbReference>
<dbReference type="EC" id="6.3.3.2" evidence="4"/>
<dbReference type="PANTHER" id="PTHR23407">
    <property type="entry name" value="ATPASE INHIBITOR/5-FORMYLTETRAHYDROFOLATE CYCLO-LIGASE"/>
    <property type="match status" value="1"/>
</dbReference>
<comment type="caution">
    <text evidence="5">The sequence shown here is derived from an EMBL/GenBank/DDBJ whole genome shotgun (WGS) entry which is preliminary data.</text>
</comment>
<evidence type="ECO:0000313" key="5">
    <source>
        <dbReference type="EMBL" id="MCJ0741767.1"/>
    </source>
</evidence>
<evidence type="ECO:0000313" key="6">
    <source>
        <dbReference type="Proteomes" id="UP001165460"/>
    </source>
</evidence>
<dbReference type="NCBIfam" id="TIGR02727">
    <property type="entry name" value="MTHFS_bact"/>
    <property type="match status" value="1"/>
</dbReference>
<keyword evidence="2 4" id="KW-0547">Nucleotide-binding</keyword>
<dbReference type="Gene3D" id="3.40.50.10420">
    <property type="entry name" value="NagB/RpiA/CoA transferase-like"/>
    <property type="match status" value="1"/>
</dbReference>